<evidence type="ECO:0000313" key="2">
    <source>
        <dbReference type="Proteomes" id="UP000237441"/>
    </source>
</evidence>
<dbReference type="InterPro" id="IPR029063">
    <property type="entry name" value="SAM-dependent_MTases_sf"/>
</dbReference>
<dbReference type="Proteomes" id="UP000237441">
    <property type="component" value="Unassembled WGS sequence"/>
</dbReference>
<dbReference type="OrthoDB" id="66144at2759"/>
<dbReference type="Gene3D" id="3.40.50.150">
    <property type="entry name" value="Vaccinia Virus protein VP39"/>
    <property type="match status" value="1"/>
</dbReference>
<name>A0A2S7Y4C5_BEABA</name>
<organism evidence="1 2">
    <name type="scientific">Beauveria bassiana</name>
    <name type="common">White muscardine disease fungus</name>
    <name type="synonym">Tritirachium shiotae</name>
    <dbReference type="NCBI Taxonomy" id="176275"/>
    <lineage>
        <taxon>Eukaryota</taxon>
        <taxon>Fungi</taxon>
        <taxon>Dikarya</taxon>
        <taxon>Ascomycota</taxon>
        <taxon>Pezizomycotina</taxon>
        <taxon>Sordariomycetes</taxon>
        <taxon>Hypocreomycetidae</taxon>
        <taxon>Hypocreales</taxon>
        <taxon>Cordycipitaceae</taxon>
        <taxon>Beauveria</taxon>
    </lineage>
</organism>
<dbReference type="SUPFAM" id="SSF53335">
    <property type="entry name" value="S-adenosyl-L-methionine-dependent methyltransferases"/>
    <property type="match status" value="1"/>
</dbReference>
<dbReference type="CDD" id="cd02440">
    <property type="entry name" value="AdoMet_MTases"/>
    <property type="match status" value="1"/>
</dbReference>
<sequence>MGKNLGRDLVFLIRARPLKRILYLGCGWGVLTRHQARTFPDCPSVDAANLSLPQLRYCADKLPMDLAHRVNLNQCNLQAVGRPPDPGTPYDFVFVRCGFIACPPSLRRPSRAWRSAWHQAEFYWFRTLCTEMKRANTLQESKLF</sequence>
<dbReference type="EMBL" id="JRHA01000002">
    <property type="protein sequence ID" value="PQK10884.1"/>
    <property type="molecule type" value="Genomic_DNA"/>
</dbReference>
<accession>A0A2S7Y4C5</accession>
<comment type="caution">
    <text evidence="1">The sequence shown here is derived from an EMBL/GenBank/DDBJ whole genome shotgun (WGS) entry which is preliminary data.</text>
</comment>
<evidence type="ECO:0008006" key="3">
    <source>
        <dbReference type="Google" id="ProtNLM"/>
    </source>
</evidence>
<dbReference type="AlphaFoldDB" id="A0A2S7Y4C5"/>
<evidence type="ECO:0000313" key="1">
    <source>
        <dbReference type="EMBL" id="PQK10884.1"/>
    </source>
</evidence>
<proteinExistence type="predicted"/>
<reference evidence="1 2" key="1">
    <citation type="submission" date="2016-07" db="EMBL/GenBank/DDBJ databases">
        <title>Comparative genomics of the entomopathogenic fungus Beauveria bassiana.</title>
        <authorList>
            <person name="Valero Jimenez C.A."/>
            <person name="Zwaan B.J."/>
            <person name="Van Kan J.A."/>
            <person name="Takken W."/>
            <person name="Debets A.J."/>
            <person name="Schoustra S.E."/>
            <person name="Koenraadt C.J."/>
        </authorList>
    </citation>
    <scope>NUCLEOTIDE SEQUENCE [LARGE SCALE GENOMIC DNA]</scope>
    <source>
        <strain evidence="1 2">ARSEF 8028</strain>
    </source>
</reference>
<protein>
    <recommendedName>
        <fullName evidence="3">Methyltransferase domain-containing protein</fullName>
    </recommendedName>
</protein>
<gene>
    <name evidence="1" type="ORF">BB8028_0002g12020</name>
</gene>